<dbReference type="InterPro" id="IPR021443">
    <property type="entry name" value="DUF3093"/>
</dbReference>
<dbReference type="Proteomes" id="UP001501747">
    <property type="component" value="Unassembled WGS sequence"/>
</dbReference>
<dbReference type="Pfam" id="PF11292">
    <property type="entry name" value="DUF3093"/>
    <property type="match status" value="1"/>
</dbReference>
<dbReference type="EMBL" id="BAABAL010000019">
    <property type="protein sequence ID" value="GAA4025248.1"/>
    <property type="molecule type" value="Genomic_DNA"/>
</dbReference>
<protein>
    <submittedName>
        <fullName evidence="2">DUF3093 domain-containing protein</fullName>
    </submittedName>
</protein>
<evidence type="ECO:0000256" key="1">
    <source>
        <dbReference type="SAM" id="Phobius"/>
    </source>
</evidence>
<feature type="transmembrane region" description="Helical" evidence="1">
    <location>
        <begin position="62"/>
        <end position="80"/>
    </location>
</feature>
<comment type="caution">
    <text evidence="2">The sequence shown here is derived from an EMBL/GenBank/DDBJ whole genome shotgun (WGS) entry which is preliminary data.</text>
</comment>
<keyword evidence="1" id="KW-0472">Membrane</keyword>
<proteinExistence type="predicted"/>
<name>A0ABP7TEW2_9PSEU</name>
<feature type="transmembrane region" description="Helical" evidence="1">
    <location>
        <begin position="33"/>
        <end position="50"/>
    </location>
</feature>
<gene>
    <name evidence="2" type="ORF">GCM10022247_57300</name>
</gene>
<accession>A0ABP7TEW2</accession>
<evidence type="ECO:0000313" key="3">
    <source>
        <dbReference type="Proteomes" id="UP001501747"/>
    </source>
</evidence>
<sequence length="175" mass="19117">MSTRGTETGSASGSEDIAAKKTGEPLFAERLSVPWWGWPLPLAAAVILAAEIHMGHPGVRSWLPYLITVPLVVWVLLWLGRVRVSVRDGELWVGDAHLPLEFVGEVTTLTATEKRPALGRDLDPAAFVVHRGWIGPVVLLELTDENDPTPYWLFSARDAERLAAVLREHGGRGTG</sequence>
<reference evidence="3" key="1">
    <citation type="journal article" date="2019" name="Int. J. Syst. Evol. Microbiol.">
        <title>The Global Catalogue of Microorganisms (GCM) 10K type strain sequencing project: providing services to taxonomists for standard genome sequencing and annotation.</title>
        <authorList>
            <consortium name="The Broad Institute Genomics Platform"/>
            <consortium name="The Broad Institute Genome Sequencing Center for Infectious Disease"/>
            <person name="Wu L."/>
            <person name="Ma J."/>
        </authorList>
    </citation>
    <scope>NUCLEOTIDE SEQUENCE [LARGE SCALE GENOMIC DNA]</scope>
    <source>
        <strain evidence="3">JCM 17342</strain>
    </source>
</reference>
<organism evidence="2 3">
    <name type="scientific">Allokutzneria multivorans</name>
    <dbReference type="NCBI Taxonomy" id="1142134"/>
    <lineage>
        <taxon>Bacteria</taxon>
        <taxon>Bacillati</taxon>
        <taxon>Actinomycetota</taxon>
        <taxon>Actinomycetes</taxon>
        <taxon>Pseudonocardiales</taxon>
        <taxon>Pseudonocardiaceae</taxon>
        <taxon>Allokutzneria</taxon>
    </lineage>
</organism>
<keyword evidence="1" id="KW-0812">Transmembrane</keyword>
<keyword evidence="1" id="KW-1133">Transmembrane helix</keyword>
<evidence type="ECO:0000313" key="2">
    <source>
        <dbReference type="EMBL" id="GAA4025248.1"/>
    </source>
</evidence>
<keyword evidence="3" id="KW-1185">Reference proteome</keyword>